<evidence type="ECO:0000313" key="4">
    <source>
        <dbReference type="EMBL" id="BAL91363.1"/>
    </source>
</evidence>
<dbReference type="eggNOG" id="COG0366">
    <property type="taxonomic scope" value="Bacteria"/>
</dbReference>
<reference evidence="4 5" key="1">
    <citation type="submission" date="2012-02" db="EMBL/GenBank/DDBJ databases">
        <title>Complete genome sequence of Actinoplanes missouriensis 431 (= NBRC 102363).</title>
        <authorList>
            <person name="Ohnishi Y."/>
            <person name="Ishikawa J."/>
            <person name="Sekine M."/>
            <person name="Hosoyama A."/>
            <person name="Harada T."/>
            <person name="Narita H."/>
            <person name="Hata T."/>
            <person name="Konno Y."/>
            <person name="Tutikane K."/>
            <person name="Fujita N."/>
            <person name="Horinouchi S."/>
            <person name="Hayakawa M."/>
        </authorList>
    </citation>
    <scope>NUCLEOTIDE SEQUENCE [LARGE SCALE GENOMIC DNA]</scope>
    <source>
        <strain evidence="5">ATCC 14538 / DSM 43046 / CBS 188.64 / JCM 3121 / NBRC 102363 / NCIMB 12654 / NRRL B-3342 / UNCC 431</strain>
    </source>
</reference>
<dbReference type="InterPro" id="IPR017853">
    <property type="entry name" value="GH"/>
</dbReference>
<dbReference type="AlphaFoldDB" id="I0HEC6"/>
<dbReference type="InterPro" id="IPR004185">
    <property type="entry name" value="Glyco_hydro_13_lg-like_dom"/>
</dbReference>
<keyword evidence="5" id="KW-1185">Reference proteome</keyword>
<dbReference type="PANTHER" id="PTHR10357">
    <property type="entry name" value="ALPHA-AMYLASE FAMILY MEMBER"/>
    <property type="match status" value="1"/>
</dbReference>
<name>I0HEC6_ACTM4</name>
<dbReference type="Pfam" id="PF00128">
    <property type="entry name" value="Alpha-amylase"/>
    <property type="match status" value="2"/>
</dbReference>
<dbReference type="HOGENOM" id="CLU_006462_6_4_11"/>
<dbReference type="SUPFAM" id="SSF51445">
    <property type="entry name" value="(Trans)glycosidases"/>
    <property type="match status" value="1"/>
</dbReference>
<dbReference type="EMBL" id="AP012319">
    <property type="protein sequence ID" value="BAL91363.1"/>
    <property type="molecule type" value="Genomic_DNA"/>
</dbReference>
<evidence type="ECO:0000259" key="3">
    <source>
        <dbReference type="SMART" id="SM00642"/>
    </source>
</evidence>
<dbReference type="RefSeq" id="WP_014446250.1">
    <property type="nucleotide sequence ID" value="NC_017093.1"/>
</dbReference>
<organism evidence="4 5">
    <name type="scientific">Actinoplanes missouriensis (strain ATCC 14538 / DSM 43046 / CBS 188.64 / JCM 3121 / NBRC 102363 / NCIMB 12654 / NRRL B-3342 / UNCC 431)</name>
    <dbReference type="NCBI Taxonomy" id="512565"/>
    <lineage>
        <taxon>Bacteria</taxon>
        <taxon>Bacillati</taxon>
        <taxon>Actinomycetota</taxon>
        <taxon>Actinomycetes</taxon>
        <taxon>Micromonosporales</taxon>
        <taxon>Micromonosporaceae</taxon>
        <taxon>Actinoplanes</taxon>
    </lineage>
</organism>
<keyword evidence="1 4" id="KW-0378">Hydrolase</keyword>
<feature type="domain" description="Glycosyl hydrolase family 13 catalytic" evidence="3">
    <location>
        <begin position="127"/>
        <end position="504"/>
    </location>
</feature>
<dbReference type="GO" id="GO:0004553">
    <property type="term" value="F:hydrolase activity, hydrolyzing O-glycosyl compounds"/>
    <property type="evidence" value="ECO:0007669"/>
    <property type="project" value="InterPro"/>
</dbReference>
<evidence type="ECO:0000256" key="2">
    <source>
        <dbReference type="ARBA" id="ARBA00023295"/>
    </source>
</evidence>
<keyword evidence="2" id="KW-0326">Glycosidase</keyword>
<dbReference type="GO" id="GO:0005975">
    <property type="term" value="P:carbohydrate metabolic process"/>
    <property type="evidence" value="ECO:0007669"/>
    <property type="project" value="InterPro"/>
</dbReference>
<dbReference type="SMART" id="SM00642">
    <property type="entry name" value="Aamy"/>
    <property type="match status" value="1"/>
</dbReference>
<gene>
    <name evidence="4" type="ordered locus">AMIS_61430</name>
</gene>
<evidence type="ECO:0000313" key="5">
    <source>
        <dbReference type="Proteomes" id="UP000007882"/>
    </source>
</evidence>
<dbReference type="SUPFAM" id="SSF81296">
    <property type="entry name" value="E set domains"/>
    <property type="match status" value="1"/>
</dbReference>
<dbReference type="InterPro" id="IPR006047">
    <property type="entry name" value="GH13_cat_dom"/>
</dbReference>
<accession>I0HEC6</accession>
<dbReference type="Proteomes" id="UP000007882">
    <property type="component" value="Chromosome"/>
</dbReference>
<dbReference type="InterPro" id="IPR014756">
    <property type="entry name" value="Ig_E-set"/>
</dbReference>
<dbReference type="CDD" id="cd02857">
    <property type="entry name" value="E_set_CDase_PDE_N"/>
    <property type="match status" value="1"/>
</dbReference>
<dbReference type="CDD" id="cd11338">
    <property type="entry name" value="AmyAc_CMD"/>
    <property type="match status" value="1"/>
</dbReference>
<dbReference type="OrthoDB" id="9802433at2"/>
<sequence>MIPHHDGSALYVSNPAPALGETVAVFVRAPAGTRISRIHTRFVRDGEPVFTSAVVDRRDASGEWWRAEVEVRNPITPYRFLIRTATGAVRWLTAGGLTSYDVPDATDFRLVAHPPAPDWSRDAIVYQIFPDRFARSAAADGRPTPDWAVRCDWDTPVEGRGPLAATQLYGGDLDGIAEHLDHVADLGANTLYLTPFFPSRSNHRYDGADFGTVDPLLGGDTALVRLTEAVHARGMRVIGDLTTNHTGDTHEWFRSEKDFYYVDDDGGYESWLGVPSLPKLNWGSPELRRRFAKLAQHWLTYPYALDGWRIDVANMTGRRGADDWTREVAALLARAVRQVRPDAMLLAEHGHDATGDLDADGWQGTMNYAGFTRPVWSWLRDDEVPFPDFLGVPEEIPLRDAADLVSTMTAFAARTSWRSRVASWQILSSHDTPRIRSVVGGPERHEVAAGLLFTLPGTPMIFAGDELGLTGYNGEHSRTPMPWNDTGGWDMRTLARHRALARLRGGTPALRDGGLRWLHATGDLLVFLRETAADTVLVVARRAPGLPVRVTGLVPHAWGDNLYGGAEALKSGADGSIEIDGDGPTFQVWSVRQHPKGC</sequence>
<protein>
    <submittedName>
        <fullName evidence="4">Putative glycosyl hydrolase</fullName>
    </submittedName>
</protein>
<dbReference type="Gene3D" id="3.20.20.80">
    <property type="entry name" value="Glycosidases"/>
    <property type="match status" value="1"/>
</dbReference>
<dbReference type="PATRIC" id="fig|512565.3.peg.6137"/>
<evidence type="ECO:0000256" key="1">
    <source>
        <dbReference type="ARBA" id="ARBA00022801"/>
    </source>
</evidence>
<proteinExistence type="predicted"/>
<dbReference type="PANTHER" id="PTHR10357:SF210">
    <property type="entry name" value="MALTODEXTRIN GLUCOSIDASE"/>
    <property type="match status" value="1"/>
</dbReference>
<dbReference type="KEGG" id="ams:AMIS_61430"/>
<dbReference type="STRING" id="512565.AMIS_61430"/>